<evidence type="ECO:0000259" key="6">
    <source>
        <dbReference type="Pfam" id="PF04892"/>
    </source>
</evidence>
<keyword evidence="4 5" id="KW-0472">Membrane</keyword>
<keyword evidence="9" id="KW-1185">Reference proteome</keyword>
<feature type="transmembrane region" description="Helical" evidence="5">
    <location>
        <begin position="329"/>
        <end position="357"/>
    </location>
</feature>
<dbReference type="InterPro" id="IPR053150">
    <property type="entry name" value="Teicoplanin_resist-assoc"/>
</dbReference>
<dbReference type="Pfam" id="PF06271">
    <property type="entry name" value="RDD"/>
    <property type="match status" value="1"/>
</dbReference>
<evidence type="ECO:0000259" key="7">
    <source>
        <dbReference type="Pfam" id="PF06271"/>
    </source>
</evidence>
<dbReference type="InterPro" id="IPR021192">
    <property type="entry name" value="UCP031578_Vanz/RDD"/>
</dbReference>
<feature type="transmembrane region" description="Helical" evidence="5">
    <location>
        <begin position="218"/>
        <end position="241"/>
    </location>
</feature>
<keyword evidence="3 5" id="KW-1133">Transmembrane helix</keyword>
<dbReference type="Proteomes" id="UP001429357">
    <property type="component" value="Unassembled WGS sequence"/>
</dbReference>
<comment type="caution">
    <text evidence="8">The sequence shown here is derived from an EMBL/GenBank/DDBJ whole genome shotgun (WGS) entry which is preliminary data.</text>
</comment>
<feature type="transmembrane region" description="Helical" evidence="5">
    <location>
        <begin position="139"/>
        <end position="162"/>
    </location>
</feature>
<evidence type="ECO:0000256" key="2">
    <source>
        <dbReference type="ARBA" id="ARBA00022692"/>
    </source>
</evidence>
<evidence type="ECO:0000256" key="4">
    <source>
        <dbReference type="ARBA" id="ARBA00023136"/>
    </source>
</evidence>
<proteinExistence type="predicted"/>
<feature type="transmembrane region" description="Helical" evidence="5">
    <location>
        <begin position="114"/>
        <end position="132"/>
    </location>
</feature>
<dbReference type="InterPro" id="IPR006976">
    <property type="entry name" value="VanZ-like"/>
</dbReference>
<organism evidence="8 9">
    <name type="scientific">Enterococcus diestrammenae</name>
    <dbReference type="NCBI Taxonomy" id="1155073"/>
    <lineage>
        <taxon>Bacteria</taxon>
        <taxon>Bacillati</taxon>
        <taxon>Bacillota</taxon>
        <taxon>Bacilli</taxon>
        <taxon>Lactobacillales</taxon>
        <taxon>Enterococcaceae</taxon>
        <taxon>Enterococcus</taxon>
    </lineage>
</organism>
<evidence type="ECO:0000313" key="9">
    <source>
        <dbReference type="Proteomes" id="UP001429357"/>
    </source>
</evidence>
<name>A0ABV0F275_9ENTE</name>
<dbReference type="InterPro" id="IPR010432">
    <property type="entry name" value="RDD"/>
</dbReference>
<evidence type="ECO:0000313" key="8">
    <source>
        <dbReference type="EMBL" id="MEO1782050.1"/>
    </source>
</evidence>
<comment type="subcellular location">
    <subcellularLocation>
        <location evidence="1">Membrane</location>
        <topology evidence="1">Multi-pass membrane protein</topology>
    </subcellularLocation>
</comment>
<evidence type="ECO:0000256" key="3">
    <source>
        <dbReference type="ARBA" id="ARBA00022989"/>
    </source>
</evidence>
<feature type="transmembrane region" description="Helical" evidence="5">
    <location>
        <begin position="253"/>
        <end position="270"/>
    </location>
</feature>
<feature type="transmembrane region" description="Helical" evidence="5">
    <location>
        <begin position="302"/>
        <end position="323"/>
    </location>
</feature>
<reference evidence="8 9" key="2">
    <citation type="submission" date="2024-02" db="EMBL/GenBank/DDBJ databases">
        <title>The Genome Sequence of Enterococcus diestrammenae JM9A.</title>
        <authorList>
            <person name="Earl A."/>
            <person name="Manson A."/>
            <person name="Gilmore M."/>
            <person name="Sanders J."/>
            <person name="Shea T."/>
            <person name="Howe W."/>
            <person name="Livny J."/>
            <person name="Cuomo C."/>
            <person name="Neafsey D."/>
            <person name="Birren B."/>
        </authorList>
    </citation>
    <scope>NUCLEOTIDE SEQUENCE [LARGE SCALE GENOMIC DNA]</scope>
    <source>
        <strain evidence="8 9">JM9A</strain>
    </source>
</reference>
<keyword evidence="2 5" id="KW-0812">Transmembrane</keyword>
<reference evidence="9" key="1">
    <citation type="submission" date="2016-06" db="EMBL/GenBank/DDBJ databases">
        <title>Four novel species of enterococci isolated from chicken manure.</title>
        <authorList>
            <person name="Van Tyne D."/>
        </authorList>
    </citation>
    <scope>NUCLEOTIDE SEQUENCE [LARGE SCALE GENOMIC DNA]</scope>
    <source>
        <strain evidence="9">JM9A</strain>
    </source>
</reference>
<evidence type="ECO:0000256" key="5">
    <source>
        <dbReference type="SAM" id="Phobius"/>
    </source>
</evidence>
<dbReference type="PIRSF" id="PIRSF031578">
    <property type="entry name" value="Uncharacterised_Vanz_RDD-cont"/>
    <property type="match status" value="1"/>
</dbReference>
<accession>A0ABV0F275</accession>
<feature type="domain" description="RDD" evidence="7">
    <location>
        <begin position="213"/>
        <end position="362"/>
    </location>
</feature>
<feature type="transmembrane region" description="Helical" evidence="5">
    <location>
        <begin position="43"/>
        <end position="63"/>
    </location>
</feature>
<evidence type="ECO:0000256" key="1">
    <source>
        <dbReference type="ARBA" id="ARBA00004141"/>
    </source>
</evidence>
<gene>
    <name evidence="8" type="ORF">BAU18_001643</name>
</gene>
<dbReference type="PANTHER" id="PTHR36834">
    <property type="entry name" value="MEMBRANE PROTEIN-RELATED"/>
    <property type="match status" value="1"/>
</dbReference>
<dbReference type="RefSeq" id="WP_161870425.1">
    <property type="nucleotide sequence ID" value="NZ_MAEI02000001.1"/>
</dbReference>
<feature type="domain" description="VanZ-like" evidence="6">
    <location>
        <begin position="48"/>
        <end position="189"/>
    </location>
</feature>
<sequence>MAAYIEPIKTALLIFPFLALAISTIFFVYEYRKYGSFLVFRGVVLYSFVFYLLCAYLLVILPLPSREAVAQLTGPSMELSLGASLRHFMEQTVLNIKDPSTYLPAMKQSVFLEPAFNILILIPFGVFLRYLTKLRWYQIVLASFCLSLFFELTQLTGLYFIYPRSYRLFDVNDLLHNTLGGLIGFWLEPLLTFLLPSNEKLAETAYQRGKEVTLVRRLVAFGLDWLFLGGVDILVTLGITIGTGQRTEITNTFWWYLLEVFLYFICIPWLTNGKTLGKAIVKIQVAEVGRKRIRFTALLKRYGILYFFYGGYSHIFQGIAPFLKSENPYLIFISTGLVVFGFLITGIFFLVMVWSFLRRKRQLFYENASKTYVFSTVVPK</sequence>
<dbReference type="Pfam" id="PF04892">
    <property type="entry name" value="VanZ"/>
    <property type="match status" value="1"/>
</dbReference>
<protein>
    <submittedName>
        <fullName evidence="8">Uncharacterized protein</fullName>
    </submittedName>
</protein>
<feature type="transmembrane region" description="Helical" evidence="5">
    <location>
        <begin position="174"/>
        <end position="197"/>
    </location>
</feature>
<dbReference type="PANTHER" id="PTHR36834:SF1">
    <property type="entry name" value="INTEGRAL MEMBRANE PROTEIN"/>
    <property type="match status" value="1"/>
</dbReference>
<dbReference type="EMBL" id="MAEI02000001">
    <property type="protein sequence ID" value="MEO1782050.1"/>
    <property type="molecule type" value="Genomic_DNA"/>
</dbReference>
<feature type="transmembrane region" description="Helical" evidence="5">
    <location>
        <begin position="12"/>
        <end position="31"/>
    </location>
</feature>